<evidence type="ECO:0000256" key="5">
    <source>
        <dbReference type="HAMAP-Rule" id="MF_00528"/>
    </source>
</evidence>
<evidence type="ECO:0000256" key="3">
    <source>
        <dbReference type="ARBA" id="ARBA00022801"/>
    </source>
</evidence>
<feature type="site" description="Important for substrate specificity" evidence="5">
    <location>
        <position position="74"/>
    </location>
</feature>
<evidence type="ECO:0000256" key="4">
    <source>
        <dbReference type="ARBA" id="ARBA00023080"/>
    </source>
</evidence>
<keyword evidence="3 5" id="KW-0378">Hydrolase</keyword>
<dbReference type="PANTHER" id="PTHR43213">
    <property type="entry name" value="BIFUNCTIONAL DTTP/UTP PYROPHOSPHATASE/METHYLTRANSFERASE PROTEIN-RELATED"/>
    <property type="match status" value="1"/>
</dbReference>
<dbReference type="EMBL" id="CP036347">
    <property type="protein sequence ID" value="QDU03779.1"/>
    <property type="molecule type" value="Genomic_DNA"/>
</dbReference>
<dbReference type="Proteomes" id="UP000320722">
    <property type="component" value="Chromosome"/>
</dbReference>
<name>A0A517WEU0_9PLAN</name>
<feature type="site" description="Important for substrate specificity" evidence="5">
    <location>
        <position position="14"/>
    </location>
</feature>
<comment type="caution">
    <text evidence="5">Lacks conserved residue(s) required for the propagation of feature annotation.</text>
</comment>
<evidence type="ECO:0000313" key="6">
    <source>
        <dbReference type="EMBL" id="QDU03779.1"/>
    </source>
</evidence>
<comment type="similarity">
    <text evidence="5">Belongs to the Maf family. YceF subfamily.</text>
</comment>
<sequence>MRTMQLILASTSTYRAEQLRRLGIPFAQEDPQVDEDILKQAGLPPAELAKRLALEKALQVQQRFPTALIIGGDQLVSFEGDVLGKPGSNERAVQQLMRLQGTSHELITAIAVLGPAFEEVHCNHTRLTMRALDEAALRRYVEYDEPWNCAGAYKIESRGIALFESIESNDHSAITGIPLMELTSLLRRAGLELP</sequence>
<dbReference type="GO" id="GO:0009117">
    <property type="term" value="P:nucleotide metabolic process"/>
    <property type="evidence" value="ECO:0007669"/>
    <property type="project" value="UniProtKB-KW"/>
</dbReference>
<dbReference type="GO" id="GO:0047429">
    <property type="term" value="F:nucleoside triphosphate diphosphatase activity"/>
    <property type="evidence" value="ECO:0007669"/>
    <property type="project" value="InterPro"/>
</dbReference>
<protein>
    <recommendedName>
        <fullName evidence="5">7-methyl-GTP pyrophosphatase</fullName>
        <shortName evidence="5">m(7)GTP pyrophosphatase</shortName>
        <ecNumber evidence="5">3.6.1.-</ecNumber>
    </recommendedName>
</protein>
<accession>A0A517WEU0</accession>
<comment type="function">
    <text evidence="5">Nucleoside triphosphate pyrophosphatase that hydrolyzes 7-methyl-GTP (m(7)GTP). May have a dual role in cell division arrest and in preventing the incorporation of modified nucleotides into cellular nucleic acids.</text>
</comment>
<evidence type="ECO:0000256" key="1">
    <source>
        <dbReference type="ARBA" id="ARBA00004496"/>
    </source>
</evidence>
<dbReference type="Pfam" id="PF02545">
    <property type="entry name" value="Maf"/>
    <property type="match status" value="1"/>
</dbReference>
<dbReference type="NCBIfam" id="TIGR00172">
    <property type="entry name" value="maf"/>
    <property type="match status" value="1"/>
</dbReference>
<dbReference type="GO" id="GO:0005737">
    <property type="term" value="C:cytoplasm"/>
    <property type="evidence" value="ECO:0007669"/>
    <property type="project" value="UniProtKB-SubCell"/>
</dbReference>
<gene>
    <name evidence="6" type="primary">yceF</name>
    <name evidence="6" type="ORF">V6x_35020</name>
</gene>
<keyword evidence="2 5" id="KW-0963">Cytoplasm</keyword>
<proteinExistence type="inferred from homology"/>
<dbReference type="InterPro" id="IPR029001">
    <property type="entry name" value="ITPase-like_fam"/>
</dbReference>
<organism evidence="6 7">
    <name type="scientific">Gimesia chilikensis</name>
    <dbReference type="NCBI Taxonomy" id="2605989"/>
    <lineage>
        <taxon>Bacteria</taxon>
        <taxon>Pseudomonadati</taxon>
        <taxon>Planctomycetota</taxon>
        <taxon>Planctomycetia</taxon>
        <taxon>Planctomycetales</taxon>
        <taxon>Planctomycetaceae</taxon>
        <taxon>Gimesia</taxon>
    </lineage>
</organism>
<comment type="subcellular location">
    <subcellularLocation>
        <location evidence="1 5">Cytoplasm</location>
    </subcellularLocation>
</comment>
<dbReference type="Gene3D" id="3.90.950.10">
    <property type="match status" value="1"/>
</dbReference>
<comment type="catalytic activity">
    <reaction evidence="5">
        <text>N(7)-methyl-GTP + H2O = N(7)-methyl-GMP + diphosphate + H(+)</text>
        <dbReference type="Rhea" id="RHEA:58744"/>
        <dbReference type="ChEBI" id="CHEBI:15377"/>
        <dbReference type="ChEBI" id="CHEBI:15378"/>
        <dbReference type="ChEBI" id="CHEBI:33019"/>
        <dbReference type="ChEBI" id="CHEBI:58285"/>
        <dbReference type="ChEBI" id="CHEBI:87133"/>
    </reaction>
</comment>
<feature type="active site" description="Proton acceptor" evidence="5">
    <location>
        <position position="73"/>
    </location>
</feature>
<dbReference type="PANTHER" id="PTHR43213:SF10">
    <property type="entry name" value="7-METHYL-GTP PYROPHOSPHATASE"/>
    <property type="match status" value="1"/>
</dbReference>
<dbReference type="HAMAP" id="MF_00528">
    <property type="entry name" value="Maf"/>
    <property type="match status" value="1"/>
</dbReference>
<dbReference type="AlphaFoldDB" id="A0A517WEU0"/>
<dbReference type="InterPro" id="IPR003697">
    <property type="entry name" value="Maf-like"/>
</dbReference>
<evidence type="ECO:0000313" key="7">
    <source>
        <dbReference type="Proteomes" id="UP000320722"/>
    </source>
</evidence>
<keyword evidence="4 5" id="KW-0546">Nucleotide metabolism</keyword>
<comment type="cofactor">
    <cofactor evidence="5">
        <name>a divalent metal cation</name>
        <dbReference type="ChEBI" id="CHEBI:60240"/>
    </cofactor>
</comment>
<evidence type="ECO:0000256" key="2">
    <source>
        <dbReference type="ARBA" id="ARBA00022490"/>
    </source>
</evidence>
<reference evidence="6 7" key="1">
    <citation type="submission" date="2019-02" db="EMBL/GenBank/DDBJ databases">
        <title>Deep-cultivation of Planctomycetes and their phenomic and genomic characterization uncovers novel biology.</title>
        <authorList>
            <person name="Wiegand S."/>
            <person name="Jogler M."/>
            <person name="Boedeker C."/>
            <person name="Pinto D."/>
            <person name="Vollmers J."/>
            <person name="Rivas-Marin E."/>
            <person name="Kohn T."/>
            <person name="Peeters S.H."/>
            <person name="Heuer A."/>
            <person name="Rast P."/>
            <person name="Oberbeckmann S."/>
            <person name="Bunk B."/>
            <person name="Jeske O."/>
            <person name="Meyerdierks A."/>
            <person name="Storesund J.E."/>
            <person name="Kallscheuer N."/>
            <person name="Luecker S."/>
            <person name="Lage O.M."/>
            <person name="Pohl T."/>
            <person name="Merkel B.J."/>
            <person name="Hornburger P."/>
            <person name="Mueller R.-W."/>
            <person name="Bruemmer F."/>
            <person name="Labrenz M."/>
            <person name="Spormann A.M."/>
            <person name="Op den Camp H."/>
            <person name="Overmann J."/>
            <person name="Amann R."/>
            <person name="Jetten M.S.M."/>
            <person name="Mascher T."/>
            <person name="Medema M.H."/>
            <person name="Devos D.P."/>
            <person name="Kaster A.-K."/>
            <person name="Ovreas L."/>
            <person name="Rohde M."/>
            <person name="Galperin M.Y."/>
            <person name="Jogler C."/>
        </authorList>
    </citation>
    <scope>NUCLEOTIDE SEQUENCE [LARGE SCALE GENOMIC DNA]</scope>
    <source>
        <strain evidence="6 7">V6</strain>
    </source>
</reference>
<dbReference type="SUPFAM" id="SSF52972">
    <property type="entry name" value="ITPase-like"/>
    <property type="match status" value="1"/>
</dbReference>
<dbReference type="CDD" id="cd00555">
    <property type="entry name" value="Maf"/>
    <property type="match status" value="1"/>
</dbReference>
<dbReference type="EC" id="3.6.1.-" evidence="5"/>
<feature type="site" description="Important for substrate specificity" evidence="5">
    <location>
        <position position="156"/>
    </location>
</feature>
<dbReference type="PIRSF" id="PIRSF006305">
    <property type="entry name" value="Maf"/>
    <property type="match status" value="1"/>
</dbReference>